<dbReference type="SFLD" id="SFLDG01067">
    <property type="entry name" value="SPASM/twitch_domain_containing"/>
    <property type="match status" value="1"/>
</dbReference>
<evidence type="ECO:0000313" key="6">
    <source>
        <dbReference type="EMBL" id="MBK5897989.1"/>
    </source>
</evidence>
<sequence>MDCSIKQKIDPQYFEALKKTLKNISEVKKGKRCEKGFHLEMPSLVGIKLTNRCNLRCKHCYEWSELGYCQFMDEIKQNEELDIQVLRKVLAETSDIKSGLYLWGGEPLCYSKFDELADLISGENRICAICTNALLIENNLNSLIKIGKNLELVIAMEGFKEDNDKIRGNGVFNKICAAIDLLLKKRAEKEFLGKITIHTVINHTNYNRLFEYAQYVQSLSVDSLILCFPWYISDESSELMEKYINTRFLWLPELSKAENRSWDSFKYGLPEEYGTTIRSELKRIDNYNWKFNIRYFPKIKEDEIYPFLSGKNIYLQNRTSCNSISMRADIMPDASISVCKHFKEFNIGNLKEKSLKEIWNSEAFNKARCIIDEQLMPICAQCNNLYLHGET</sequence>
<dbReference type="SFLD" id="SFLDS00029">
    <property type="entry name" value="Radical_SAM"/>
    <property type="match status" value="1"/>
</dbReference>
<evidence type="ECO:0000313" key="7">
    <source>
        <dbReference type="Proteomes" id="UP000604730"/>
    </source>
</evidence>
<evidence type="ECO:0000259" key="5">
    <source>
        <dbReference type="PROSITE" id="PS51918"/>
    </source>
</evidence>
<dbReference type="InterPro" id="IPR007197">
    <property type="entry name" value="rSAM"/>
</dbReference>
<protein>
    <submittedName>
        <fullName evidence="6">Radical SAM protein</fullName>
    </submittedName>
</protein>
<organism evidence="6 7">
    <name type="scientific">Catonella massiliensis</name>
    <dbReference type="NCBI Taxonomy" id="2799636"/>
    <lineage>
        <taxon>Bacteria</taxon>
        <taxon>Bacillati</taxon>
        <taxon>Bacillota</taxon>
        <taxon>Clostridia</taxon>
        <taxon>Lachnospirales</taxon>
        <taxon>Lachnospiraceae</taxon>
        <taxon>Catonella</taxon>
    </lineage>
</organism>
<comment type="caution">
    <text evidence="6">The sequence shown here is derived from an EMBL/GenBank/DDBJ whole genome shotgun (WGS) entry which is preliminary data.</text>
</comment>
<dbReference type="EMBL" id="JAEPRJ010000001">
    <property type="protein sequence ID" value="MBK5897989.1"/>
    <property type="molecule type" value="Genomic_DNA"/>
</dbReference>
<dbReference type="InterPro" id="IPR023885">
    <property type="entry name" value="4Fe4S-binding_SPASM_dom"/>
</dbReference>
<dbReference type="InterPro" id="IPR058240">
    <property type="entry name" value="rSAM_sf"/>
</dbReference>
<name>A0ABS1J272_9FIRM</name>
<feature type="domain" description="Radical SAM core" evidence="5">
    <location>
        <begin position="39"/>
        <end position="261"/>
    </location>
</feature>
<dbReference type="InterPro" id="IPR050377">
    <property type="entry name" value="Radical_SAM_PqqE_MftC-like"/>
</dbReference>
<keyword evidence="2" id="KW-0479">Metal-binding</keyword>
<dbReference type="PANTHER" id="PTHR11228">
    <property type="entry name" value="RADICAL SAM DOMAIN PROTEIN"/>
    <property type="match status" value="1"/>
</dbReference>
<dbReference type="Pfam" id="PF04055">
    <property type="entry name" value="Radical_SAM"/>
    <property type="match status" value="1"/>
</dbReference>
<keyword evidence="4" id="KW-0411">Iron-sulfur</keyword>
<proteinExistence type="predicted"/>
<evidence type="ECO:0000256" key="3">
    <source>
        <dbReference type="ARBA" id="ARBA00023004"/>
    </source>
</evidence>
<dbReference type="Gene3D" id="3.20.20.70">
    <property type="entry name" value="Aldolase class I"/>
    <property type="match status" value="1"/>
</dbReference>
<dbReference type="PROSITE" id="PS51918">
    <property type="entry name" value="RADICAL_SAM"/>
    <property type="match status" value="1"/>
</dbReference>
<keyword evidence="7" id="KW-1185">Reference proteome</keyword>
<evidence type="ECO:0000256" key="4">
    <source>
        <dbReference type="ARBA" id="ARBA00023014"/>
    </source>
</evidence>
<reference evidence="6 7" key="1">
    <citation type="submission" date="2021-01" db="EMBL/GenBank/DDBJ databases">
        <title>Isolation and description of Catonella massiliensis sp. nov., a novel Catonella species, isolated from a stable periodontitis subject.</title>
        <authorList>
            <person name="Antezack A."/>
            <person name="Boxberger M."/>
            <person name="La Scola B."/>
            <person name="Monnet-Corti V."/>
        </authorList>
    </citation>
    <scope>NUCLEOTIDE SEQUENCE [LARGE SCALE GENOMIC DNA]</scope>
    <source>
        <strain evidence="6 7">Marseille-Q4567</strain>
    </source>
</reference>
<dbReference type="CDD" id="cd01335">
    <property type="entry name" value="Radical_SAM"/>
    <property type="match status" value="1"/>
</dbReference>
<dbReference type="InterPro" id="IPR013785">
    <property type="entry name" value="Aldolase_TIM"/>
</dbReference>
<dbReference type="SUPFAM" id="SSF102114">
    <property type="entry name" value="Radical SAM enzymes"/>
    <property type="match status" value="1"/>
</dbReference>
<dbReference type="Proteomes" id="UP000604730">
    <property type="component" value="Unassembled WGS sequence"/>
</dbReference>
<evidence type="ECO:0000256" key="1">
    <source>
        <dbReference type="ARBA" id="ARBA00022691"/>
    </source>
</evidence>
<keyword evidence="1" id="KW-0949">S-adenosyl-L-methionine</keyword>
<dbReference type="PANTHER" id="PTHR11228:SF7">
    <property type="entry name" value="PQQA PEPTIDE CYCLASE"/>
    <property type="match status" value="1"/>
</dbReference>
<evidence type="ECO:0000256" key="2">
    <source>
        <dbReference type="ARBA" id="ARBA00022723"/>
    </source>
</evidence>
<dbReference type="CDD" id="cd21109">
    <property type="entry name" value="SPASM"/>
    <property type="match status" value="1"/>
</dbReference>
<accession>A0ABS1J272</accession>
<dbReference type="RefSeq" id="WP_208429440.1">
    <property type="nucleotide sequence ID" value="NZ_JAEPRJ010000001.1"/>
</dbReference>
<gene>
    <name evidence="6" type="ORF">JJN12_09425</name>
</gene>
<keyword evidence="3" id="KW-0408">Iron</keyword>
<dbReference type="Pfam" id="PF13186">
    <property type="entry name" value="SPASM"/>
    <property type="match status" value="1"/>
</dbReference>